<evidence type="ECO:0008006" key="3">
    <source>
        <dbReference type="Google" id="ProtNLM"/>
    </source>
</evidence>
<reference evidence="1 2" key="1">
    <citation type="submission" date="2019-06" db="EMBL/GenBank/DDBJ databases">
        <title>Whole genome sequence for Rhodospirillaceae sp. R148.</title>
        <authorList>
            <person name="Wang G."/>
        </authorList>
    </citation>
    <scope>NUCLEOTIDE SEQUENCE [LARGE SCALE GENOMIC DNA]</scope>
    <source>
        <strain evidence="1 2">R148</strain>
    </source>
</reference>
<dbReference type="AlphaFoldDB" id="A0A545TPK4"/>
<sequence length="166" mass="18387">MLNQPLHAIKKSSLGPVIAQSSQFISPLIDEAFNHWHDHRGADHLPRLAHLVSEPPPDFWPHTIVLDIVDDDYLARYVGLKSAQTYGDVSDSYLSELPSPLKERVADLLDTCAGKQAPIYAFWPRSAVRGQPFIGVEVLCLPWSKSGDSLDHMTLVNVNAYGSAMI</sequence>
<dbReference type="Proteomes" id="UP000315252">
    <property type="component" value="Unassembled WGS sequence"/>
</dbReference>
<name>A0A545TPK4_9PROT</name>
<evidence type="ECO:0000313" key="1">
    <source>
        <dbReference type="EMBL" id="TQV79152.1"/>
    </source>
</evidence>
<dbReference type="OrthoDB" id="7353449at2"/>
<accession>A0A545TPK4</accession>
<gene>
    <name evidence="1" type="ORF">FKG95_15930</name>
</gene>
<keyword evidence="2" id="KW-1185">Reference proteome</keyword>
<protein>
    <recommendedName>
        <fullName evidence="3">PAS domain-containing protein</fullName>
    </recommendedName>
</protein>
<comment type="caution">
    <text evidence="1">The sequence shown here is derived from an EMBL/GenBank/DDBJ whole genome shotgun (WGS) entry which is preliminary data.</text>
</comment>
<dbReference type="RefSeq" id="WP_142897376.1">
    <property type="nucleotide sequence ID" value="NZ_ML660056.1"/>
</dbReference>
<proteinExistence type="predicted"/>
<organism evidence="1 2">
    <name type="scientific">Denitrobaculum tricleocarpae</name>
    <dbReference type="NCBI Taxonomy" id="2591009"/>
    <lineage>
        <taxon>Bacteria</taxon>
        <taxon>Pseudomonadati</taxon>
        <taxon>Pseudomonadota</taxon>
        <taxon>Alphaproteobacteria</taxon>
        <taxon>Rhodospirillales</taxon>
        <taxon>Rhodospirillaceae</taxon>
        <taxon>Denitrobaculum</taxon>
    </lineage>
</organism>
<dbReference type="EMBL" id="VHSH01000005">
    <property type="protein sequence ID" value="TQV79152.1"/>
    <property type="molecule type" value="Genomic_DNA"/>
</dbReference>
<evidence type="ECO:0000313" key="2">
    <source>
        <dbReference type="Proteomes" id="UP000315252"/>
    </source>
</evidence>